<evidence type="ECO:0000313" key="2">
    <source>
        <dbReference type="Proteomes" id="UP000199111"/>
    </source>
</evidence>
<dbReference type="AlphaFoldDB" id="A0A1I4AK45"/>
<reference evidence="2" key="1">
    <citation type="submission" date="2016-10" db="EMBL/GenBank/DDBJ databases">
        <authorList>
            <person name="Varghese N."/>
            <person name="Submissions S."/>
        </authorList>
    </citation>
    <scope>NUCLEOTIDE SEQUENCE [LARGE SCALE GENOMIC DNA]</scope>
    <source>
        <strain evidence="2">CGMCC 4.2126</strain>
    </source>
</reference>
<sequence length="87" mass="9955">WVQGRSTDDGWISFPKDGLNVYRDGSRSWGNVAAEKADLNGVSTKWVQGKDDRDGWIDFSYYGVNVFRHDEGTKRWGVIGVNRIDHH</sequence>
<dbReference type="EMBL" id="FOQY01000028">
    <property type="protein sequence ID" value="SFK56865.1"/>
    <property type="molecule type" value="Genomic_DNA"/>
</dbReference>
<accession>A0A1I4AK45</accession>
<evidence type="ECO:0000313" key="1">
    <source>
        <dbReference type="EMBL" id="SFK56865.1"/>
    </source>
</evidence>
<protein>
    <submittedName>
        <fullName evidence="1">Uncharacterized protein</fullName>
    </submittedName>
</protein>
<gene>
    <name evidence="1" type="ORF">SAMN05216275_128110</name>
</gene>
<keyword evidence="2" id="KW-1185">Reference proteome</keyword>
<dbReference type="Proteomes" id="UP000199111">
    <property type="component" value="Unassembled WGS sequence"/>
</dbReference>
<dbReference type="GeneID" id="96304172"/>
<proteinExistence type="predicted"/>
<organism evidence="1 2">
    <name type="scientific">Streptosporangium canum</name>
    <dbReference type="NCBI Taxonomy" id="324952"/>
    <lineage>
        <taxon>Bacteria</taxon>
        <taxon>Bacillati</taxon>
        <taxon>Actinomycetota</taxon>
        <taxon>Actinomycetes</taxon>
        <taxon>Streptosporangiales</taxon>
        <taxon>Streptosporangiaceae</taxon>
        <taxon>Streptosporangium</taxon>
    </lineage>
</organism>
<feature type="non-terminal residue" evidence="1">
    <location>
        <position position="1"/>
    </location>
</feature>
<dbReference type="RefSeq" id="WP_177245368.1">
    <property type="nucleotide sequence ID" value="NZ_FOQY01000028.1"/>
</dbReference>
<name>A0A1I4AK45_9ACTN</name>